<gene>
    <name evidence="1" type="ORF">PAXRUDRAFT_36097</name>
</gene>
<reference evidence="1 2" key="1">
    <citation type="submission" date="2014-04" db="EMBL/GenBank/DDBJ databases">
        <authorList>
            <consortium name="DOE Joint Genome Institute"/>
            <person name="Kuo A."/>
            <person name="Kohler A."/>
            <person name="Jargeat P."/>
            <person name="Nagy L.G."/>
            <person name="Floudas D."/>
            <person name="Copeland A."/>
            <person name="Barry K.W."/>
            <person name="Cichocki N."/>
            <person name="Veneault-Fourrey C."/>
            <person name="LaButti K."/>
            <person name="Lindquist E.A."/>
            <person name="Lipzen A."/>
            <person name="Lundell T."/>
            <person name="Morin E."/>
            <person name="Murat C."/>
            <person name="Sun H."/>
            <person name="Tunlid A."/>
            <person name="Henrissat B."/>
            <person name="Grigoriev I.V."/>
            <person name="Hibbett D.S."/>
            <person name="Martin F."/>
            <person name="Nordberg H.P."/>
            <person name="Cantor M.N."/>
            <person name="Hua S.X."/>
        </authorList>
    </citation>
    <scope>NUCLEOTIDE SEQUENCE [LARGE SCALE GENOMIC DNA]</scope>
    <source>
        <strain evidence="1 2">Ve08.2h10</strain>
    </source>
</reference>
<dbReference type="InParanoid" id="A0A0D0CYL9"/>
<dbReference type="HOGENOM" id="CLU_013084_0_0_1"/>
<dbReference type="AlphaFoldDB" id="A0A0D0CYL9"/>
<proteinExistence type="predicted"/>
<sequence>MPQLKPQSSSKQLDNRQFIRTVKDLESLVVQRLFEPSKANLASTGYKLRKQISKAIVKRSAAIRTALEKYNKLAPLQTPPRPILQYNDIVSYAVLAEFDLIKYSRHDVLAKPWSNPTHREMAIKYLKVLRAEEEIVRLNVEIHRLQTWVNDEDAHIKAAASRLEVTNPLAAEIWGLYHRQRRVNDVHRSRLAGIYKLKGYSGFVYNGTEEDGDVSDVEEEELGEEAARLLCY</sequence>
<reference evidence="2" key="2">
    <citation type="submission" date="2015-01" db="EMBL/GenBank/DDBJ databases">
        <title>Evolutionary Origins and Diversification of the Mycorrhizal Mutualists.</title>
        <authorList>
            <consortium name="DOE Joint Genome Institute"/>
            <consortium name="Mycorrhizal Genomics Consortium"/>
            <person name="Kohler A."/>
            <person name="Kuo A."/>
            <person name="Nagy L.G."/>
            <person name="Floudas D."/>
            <person name="Copeland A."/>
            <person name="Barry K.W."/>
            <person name="Cichocki N."/>
            <person name="Veneault-Fourrey C."/>
            <person name="LaButti K."/>
            <person name="Lindquist E.A."/>
            <person name="Lipzen A."/>
            <person name="Lundell T."/>
            <person name="Morin E."/>
            <person name="Murat C."/>
            <person name="Riley R."/>
            <person name="Ohm R."/>
            <person name="Sun H."/>
            <person name="Tunlid A."/>
            <person name="Henrissat B."/>
            <person name="Grigoriev I.V."/>
            <person name="Hibbett D.S."/>
            <person name="Martin F."/>
        </authorList>
    </citation>
    <scope>NUCLEOTIDE SEQUENCE [LARGE SCALE GENOMIC DNA]</scope>
    <source>
        <strain evidence="2">Ve08.2h10</strain>
    </source>
</reference>
<name>A0A0D0CYL9_9AGAM</name>
<dbReference type="OrthoDB" id="2676448at2759"/>
<keyword evidence="2" id="KW-1185">Reference proteome</keyword>
<evidence type="ECO:0000313" key="1">
    <source>
        <dbReference type="EMBL" id="KIK80743.1"/>
    </source>
</evidence>
<protein>
    <submittedName>
        <fullName evidence="1">Uncharacterized protein</fullName>
    </submittedName>
</protein>
<evidence type="ECO:0000313" key="2">
    <source>
        <dbReference type="Proteomes" id="UP000054538"/>
    </source>
</evidence>
<dbReference type="Proteomes" id="UP000054538">
    <property type="component" value="Unassembled WGS sequence"/>
</dbReference>
<accession>A0A0D0CYL9</accession>
<dbReference type="EMBL" id="KN825945">
    <property type="protein sequence ID" value="KIK80743.1"/>
    <property type="molecule type" value="Genomic_DNA"/>
</dbReference>
<organism evidence="1 2">
    <name type="scientific">Paxillus rubicundulus Ve08.2h10</name>
    <dbReference type="NCBI Taxonomy" id="930991"/>
    <lineage>
        <taxon>Eukaryota</taxon>
        <taxon>Fungi</taxon>
        <taxon>Dikarya</taxon>
        <taxon>Basidiomycota</taxon>
        <taxon>Agaricomycotina</taxon>
        <taxon>Agaricomycetes</taxon>
        <taxon>Agaricomycetidae</taxon>
        <taxon>Boletales</taxon>
        <taxon>Paxilineae</taxon>
        <taxon>Paxillaceae</taxon>
        <taxon>Paxillus</taxon>
    </lineage>
</organism>
<dbReference type="STRING" id="930991.A0A0D0CYL9"/>